<feature type="binding site" evidence="5">
    <location>
        <begin position="313"/>
        <end position="317"/>
    </location>
    <ligand>
        <name>FMN</name>
        <dbReference type="ChEBI" id="CHEBI:58210"/>
    </ligand>
</feature>
<sequence>MTFGNYQLEIYLQGLSGIMPAYPMDFAGWEARAQASMPPSVWSYVAGGAGDENTQRANRTAFDRWGLMPRMLVGTTERDLTVDVFGLTLPSPIFMAPVGVAGICSQSGHGDLEAARAAARTGVPMAVSTLTEDPLEDVAAEFGDTPGFFQLYTPTDRDLAASFVQRAEAAGYKAIIVTLDTWIPGWRPRDLSTSNFPQLRGRCLSNYTSDPVFRGLLPQPPEENMQATVLQWAGMFGNALSWDDLPWLRSLTDLPLILKGLCHPDDVRRAKDGGVDGIYCSTHGGRQANGGLPAIDCLPVVVEAADGLPVLFDSGVRSGADIVKALALGATAVGIGRPYAYGLALGGTDGLVHVLRSLLAETDLIMAVDGYPTLADLTPDTVRRVT</sequence>
<dbReference type="AlphaFoldDB" id="E6TGH6"/>
<dbReference type="EC" id="1.13.12.4" evidence="7"/>
<dbReference type="SUPFAM" id="SSF51395">
    <property type="entry name" value="FMN-linked oxidoreductases"/>
    <property type="match status" value="1"/>
</dbReference>
<comment type="similarity">
    <text evidence="3">Belongs to the FMN-dependent alpha-hydroxy acid dehydrogenase family.</text>
</comment>
<organism evidence="7 8">
    <name type="scientific">Mycolicibacterium gilvum (strain DSM 45189 / LMG 24558 / Spyr1)</name>
    <name type="common">Mycobacterium gilvum</name>
    <dbReference type="NCBI Taxonomy" id="278137"/>
    <lineage>
        <taxon>Bacteria</taxon>
        <taxon>Bacillati</taxon>
        <taxon>Actinomycetota</taxon>
        <taxon>Actinomycetes</taxon>
        <taxon>Mycobacteriales</taxon>
        <taxon>Mycobacteriaceae</taxon>
        <taxon>Mycolicibacterium</taxon>
    </lineage>
</organism>
<dbReference type="InterPro" id="IPR000262">
    <property type="entry name" value="FMN-dep_DH"/>
</dbReference>
<dbReference type="Proteomes" id="UP000008916">
    <property type="component" value="Chromosome"/>
</dbReference>
<comment type="cofactor">
    <cofactor evidence="1">
        <name>FMN</name>
        <dbReference type="ChEBI" id="CHEBI:58210"/>
    </cofactor>
</comment>
<feature type="active site" description="Proton acceptor" evidence="4">
    <location>
        <position position="283"/>
    </location>
</feature>
<dbReference type="KEGG" id="msp:Mspyr1_34790"/>
<dbReference type="PROSITE" id="PS51349">
    <property type="entry name" value="FMN_HYDROXY_ACID_DH_2"/>
    <property type="match status" value="1"/>
</dbReference>
<keyword evidence="8" id="KW-1185">Reference proteome</keyword>
<feature type="binding site" evidence="5">
    <location>
        <begin position="97"/>
        <end position="99"/>
    </location>
    <ligand>
        <name>FMN</name>
        <dbReference type="ChEBI" id="CHEBI:58210"/>
    </ligand>
</feature>
<reference evidence="7 8" key="1">
    <citation type="journal article" date="2011" name="Stand. Genomic Sci.">
        <title>Complete genome sequence of Mycobacterium sp. strain (Spyr1) and reclassification to Mycobacterium gilvum Spyr1.</title>
        <authorList>
            <person name="Kallimanis A."/>
            <person name="Karabika E."/>
            <person name="Mavromatis K."/>
            <person name="Lapidus A."/>
            <person name="Labutti K.M."/>
            <person name="Liolios K."/>
            <person name="Ivanova N."/>
            <person name="Goodwin L."/>
            <person name="Woyke T."/>
            <person name="Velentzas A.D."/>
            <person name="Perisynakis A."/>
            <person name="Ouzounis C.C."/>
            <person name="Kyrpides N.C."/>
            <person name="Koukkou A.I."/>
            <person name="Drainas C."/>
        </authorList>
    </citation>
    <scope>NUCLEOTIDE SEQUENCE [LARGE SCALE GENOMIC DNA]</scope>
    <source>
        <strain evidence="8">DSM 45189 / LMG 24558 / Spyr1</strain>
    </source>
</reference>
<feature type="domain" description="FMN hydroxy acid dehydrogenase" evidence="6">
    <location>
        <begin position="18"/>
        <end position="386"/>
    </location>
</feature>
<dbReference type="PANTHER" id="PTHR10578:SF143">
    <property type="entry name" value="FMN-DEPENDENT ALPHA-HYDROXY ACID DEHYDROGENASE PB1A11.03"/>
    <property type="match status" value="1"/>
</dbReference>
<accession>E6TGH6</accession>
<dbReference type="EMBL" id="CP002385">
    <property type="protein sequence ID" value="ADU00091.1"/>
    <property type="molecule type" value="Genomic_DNA"/>
</dbReference>
<dbReference type="InterPro" id="IPR037350">
    <property type="entry name" value="LMO_FMN"/>
</dbReference>
<feature type="binding site" evidence="5">
    <location>
        <position position="44"/>
    </location>
    <ligand>
        <name>glyoxylate</name>
        <dbReference type="ChEBI" id="CHEBI:36655"/>
    </ligand>
</feature>
<dbReference type="InterPro" id="IPR037396">
    <property type="entry name" value="FMN_HAD"/>
</dbReference>
<dbReference type="InterPro" id="IPR013785">
    <property type="entry name" value="Aldolase_TIM"/>
</dbReference>
<proteinExistence type="inferred from homology"/>
<evidence type="ECO:0000313" key="7">
    <source>
        <dbReference type="EMBL" id="ADU00091.1"/>
    </source>
</evidence>
<name>E6TGH6_MYCSR</name>
<evidence type="ECO:0000256" key="4">
    <source>
        <dbReference type="PIRSR" id="PIRSR000138-1"/>
    </source>
</evidence>
<dbReference type="GO" id="GO:0010181">
    <property type="term" value="F:FMN binding"/>
    <property type="evidence" value="ECO:0007669"/>
    <property type="project" value="InterPro"/>
</dbReference>
<protein>
    <submittedName>
        <fullName evidence="7">Alpha-hydroxyacid dehydrogenase, FMN-dependent L-lactate dehydrogenase</fullName>
        <ecNumber evidence="7">1.13.12.4</ecNumber>
    </submittedName>
</protein>
<dbReference type="RefSeq" id="WP_013472115.1">
    <property type="nucleotide sequence ID" value="NC_014814.1"/>
</dbReference>
<evidence type="ECO:0000256" key="1">
    <source>
        <dbReference type="ARBA" id="ARBA00001917"/>
    </source>
</evidence>
<keyword evidence="2 7" id="KW-0560">Oxidoreductase</keyword>
<dbReference type="Pfam" id="PF01070">
    <property type="entry name" value="FMN_dh"/>
    <property type="match status" value="1"/>
</dbReference>
<evidence type="ECO:0000259" key="6">
    <source>
        <dbReference type="PROSITE" id="PS51349"/>
    </source>
</evidence>
<dbReference type="Gene3D" id="3.20.20.70">
    <property type="entry name" value="Aldolase class I"/>
    <property type="match status" value="1"/>
</dbReference>
<feature type="binding site" evidence="5">
    <location>
        <begin position="336"/>
        <end position="337"/>
    </location>
    <ligand>
        <name>FMN</name>
        <dbReference type="ChEBI" id="CHEBI:58210"/>
    </ligand>
</feature>
<dbReference type="PIRSF" id="PIRSF000138">
    <property type="entry name" value="Al-hdrx_acd_dh"/>
    <property type="match status" value="1"/>
</dbReference>
<feature type="binding site" evidence="5">
    <location>
        <position position="281"/>
    </location>
    <ligand>
        <name>FMN</name>
        <dbReference type="ChEBI" id="CHEBI:58210"/>
    </ligand>
</feature>
<keyword evidence="5" id="KW-0288">FMN</keyword>
<evidence type="ECO:0000313" key="8">
    <source>
        <dbReference type="Proteomes" id="UP000008916"/>
    </source>
</evidence>
<dbReference type="GO" id="GO:0050040">
    <property type="term" value="F:lactate 2-monooxygenase activity"/>
    <property type="evidence" value="ECO:0007669"/>
    <property type="project" value="UniProtKB-EC"/>
</dbReference>
<evidence type="ECO:0000256" key="5">
    <source>
        <dbReference type="PIRSR" id="PIRSR000138-2"/>
    </source>
</evidence>
<evidence type="ECO:0000256" key="2">
    <source>
        <dbReference type="ARBA" id="ARBA00023002"/>
    </source>
</evidence>
<dbReference type="PANTHER" id="PTHR10578">
    <property type="entry name" value="S -2-HYDROXY-ACID OXIDASE-RELATED"/>
    <property type="match status" value="1"/>
</dbReference>
<dbReference type="CDD" id="cd03332">
    <property type="entry name" value="LMO_FMN"/>
    <property type="match status" value="1"/>
</dbReference>
<feature type="binding site" evidence="5">
    <location>
        <position position="259"/>
    </location>
    <ligand>
        <name>FMN</name>
        <dbReference type="ChEBI" id="CHEBI:58210"/>
    </ligand>
</feature>
<feature type="binding site" evidence="5">
    <location>
        <position position="283"/>
    </location>
    <ligand>
        <name>glyoxylate</name>
        <dbReference type="ChEBI" id="CHEBI:36655"/>
    </ligand>
</feature>
<feature type="binding site" evidence="5">
    <location>
        <position position="187"/>
    </location>
    <ligand>
        <name>glyoxylate</name>
        <dbReference type="ChEBI" id="CHEBI:36655"/>
    </ligand>
</feature>
<dbReference type="HOGENOM" id="CLU_020639_0_1_11"/>
<gene>
    <name evidence="7" type="ordered locus">Mspyr1_34790</name>
</gene>
<feature type="binding site" evidence="5">
    <location>
        <position position="152"/>
    </location>
    <ligand>
        <name>glyoxylate</name>
        <dbReference type="ChEBI" id="CHEBI:36655"/>
    </ligand>
</feature>
<dbReference type="InterPro" id="IPR012133">
    <property type="entry name" value="Alpha-hydoxy_acid_DH_FMN"/>
</dbReference>
<feature type="binding site" evidence="5">
    <location>
        <position position="128"/>
    </location>
    <ligand>
        <name>FMN</name>
        <dbReference type="ChEBI" id="CHEBI:58210"/>
    </ligand>
</feature>
<feature type="binding site" evidence="5">
    <location>
        <position position="286"/>
    </location>
    <ligand>
        <name>glyoxylate</name>
        <dbReference type="ChEBI" id="CHEBI:36655"/>
    </ligand>
</feature>
<feature type="binding site" evidence="5">
    <location>
        <position position="150"/>
    </location>
    <ligand>
        <name>FMN</name>
        <dbReference type="ChEBI" id="CHEBI:58210"/>
    </ligand>
</feature>
<evidence type="ECO:0000256" key="3">
    <source>
        <dbReference type="ARBA" id="ARBA00024042"/>
    </source>
</evidence>
<keyword evidence="5" id="KW-0285">Flavoprotein</keyword>
<feature type="binding site" evidence="5">
    <location>
        <position position="178"/>
    </location>
    <ligand>
        <name>FMN</name>
        <dbReference type="ChEBI" id="CHEBI:58210"/>
    </ligand>
</feature>